<feature type="domain" description="Ig-like" evidence="8">
    <location>
        <begin position="503"/>
        <end position="587"/>
    </location>
</feature>
<reference evidence="9" key="2">
    <citation type="submission" date="2025-09" db="UniProtKB">
        <authorList>
            <consortium name="Ensembl"/>
        </authorList>
    </citation>
    <scope>IDENTIFICATION</scope>
</reference>
<dbReference type="InterPro" id="IPR036465">
    <property type="entry name" value="vWFA_dom_sf"/>
</dbReference>
<feature type="domain" description="Ig-like" evidence="8">
    <location>
        <begin position="682"/>
        <end position="765"/>
    </location>
</feature>
<evidence type="ECO:0000256" key="3">
    <source>
        <dbReference type="ARBA" id="ARBA00022729"/>
    </source>
</evidence>
<dbReference type="Pfam" id="PF07679">
    <property type="entry name" value="I-set"/>
    <property type="match status" value="7"/>
</dbReference>
<dbReference type="GO" id="GO:0030424">
    <property type="term" value="C:axon"/>
    <property type="evidence" value="ECO:0007669"/>
    <property type="project" value="TreeGrafter"/>
</dbReference>
<evidence type="ECO:0000256" key="6">
    <source>
        <dbReference type="ARBA" id="ARBA00023319"/>
    </source>
</evidence>
<dbReference type="GO" id="GO:0070593">
    <property type="term" value="P:dendrite self-avoidance"/>
    <property type="evidence" value="ECO:0007669"/>
    <property type="project" value="TreeGrafter"/>
</dbReference>
<dbReference type="InterPro" id="IPR056475">
    <property type="entry name" value="GBD_Hemicentin/VWA7"/>
</dbReference>
<dbReference type="InterPro" id="IPR056861">
    <property type="entry name" value="HMCN1-like_VWA"/>
</dbReference>
<dbReference type="PROSITE" id="PS50835">
    <property type="entry name" value="IG_LIKE"/>
    <property type="match status" value="11"/>
</dbReference>
<evidence type="ECO:0000256" key="4">
    <source>
        <dbReference type="ARBA" id="ARBA00023157"/>
    </source>
</evidence>
<dbReference type="GO" id="GO:0005576">
    <property type="term" value="C:extracellular region"/>
    <property type="evidence" value="ECO:0007669"/>
    <property type="project" value="UniProtKB-SubCell"/>
</dbReference>
<dbReference type="GO" id="GO:0007411">
    <property type="term" value="P:axon guidance"/>
    <property type="evidence" value="ECO:0007669"/>
    <property type="project" value="TreeGrafter"/>
</dbReference>
<dbReference type="GO" id="GO:0007156">
    <property type="term" value="P:homophilic cell adhesion via plasma membrane adhesion molecules"/>
    <property type="evidence" value="ECO:0007669"/>
    <property type="project" value="TreeGrafter"/>
</dbReference>
<dbReference type="Pfam" id="PF13927">
    <property type="entry name" value="Ig_3"/>
    <property type="match status" value="2"/>
</dbReference>
<evidence type="ECO:0000256" key="5">
    <source>
        <dbReference type="ARBA" id="ARBA00023180"/>
    </source>
</evidence>
<dbReference type="SMART" id="SM00408">
    <property type="entry name" value="IGc2"/>
    <property type="match status" value="11"/>
</dbReference>
<dbReference type="GO" id="GO:0005886">
    <property type="term" value="C:plasma membrane"/>
    <property type="evidence" value="ECO:0007669"/>
    <property type="project" value="TreeGrafter"/>
</dbReference>
<dbReference type="SUPFAM" id="SSF53300">
    <property type="entry name" value="vWA-like"/>
    <property type="match status" value="1"/>
</dbReference>
<name>A0A8C6YKX8_NOTPE</name>
<keyword evidence="10" id="KW-1185">Reference proteome</keyword>
<keyword evidence="3" id="KW-0732">Signal</keyword>
<feature type="domain" description="Ig-like" evidence="8">
    <location>
        <begin position="856"/>
        <end position="942"/>
    </location>
</feature>
<feature type="region of interest" description="Disordered" evidence="7">
    <location>
        <begin position="1354"/>
        <end position="1393"/>
    </location>
</feature>
<feature type="domain" description="Ig-like" evidence="8">
    <location>
        <begin position="592"/>
        <end position="675"/>
    </location>
</feature>
<evidence type="ECO:0000259" key="8">
    <source>
        <dbReference type="PROSITE" id="PS50835"/>
    </source>
</evidence>
<feature type="compositionally biased region" description="Low complexity" evidence="7">
    <location>
        <begin position="1355"/>
        <end position="1369"/>
    </location>
</feature>
<dbReference type="GO" id="GO:0098632">
    <property type="term" value="F:cell-cell adhesion mediator activity"/>
    <property type="evidence" value="ECO:0007669"/>
    <property type="project" value="TreeGrafter"/>
</dbReference>
<dbReference type="Proteomes" id="UP000694420">
    <property type="component" value="Unplaced"/>
</dbReference>
<dbReference type="Gene3D" id="2.60.40.10">
    <property type="entry name" value="Immunoglobulins"/>
    <property type="match status" value="11"/>
</dbReference>
<dbReference type="FunFam" id="2.60.40.10:FF:000890">
    <property type="entry name" value="Hemicentin 1"/>
    <property type="match status" value="1"/>
</dbReference>
<proteinExistence type="predicted"/>
<dbReference type="PANTHER" id="PTHR10075:SF14">
    <property type="entry name" value="CELL ADHESION MOLECULE DSCAM2-RELATED"/>
    <property type="match status" value="1"/>
</dbReference>
<dbReference type="SUPFAM" id="SSF48726">
    <property type="entry name" value="Immunoglobulin"/>
    <property type="match status" value="11"/>
</dbReference>
<dbReference type="InterPro" id="IPR003598">
    <property type="entry name" value="Ig_sub2"/>
</dbReference>
<dbReference type="InterPro" id="IPR013783">
    <property type="entry name" value="Ig-like_fold"/>
</dbReference>
<dbReference type="FunFam" id="2.60.40.10:FF:000032">
    <property type="entry name" value="palladin isoform X1"/>
    <property type="match status" value="1"/>
</dbReference>
<dbReference type="InterPro" id="IPR036179">
    <property type="entry name" value="Ig-like_dom_sf"/>
</dbReference>
<feature type="domain" description="Ig-like" evidence="8">
    <location>
        <begin position="947"/>
        <end position="984"/>
    </location>
</feature>
<dbReference type="InterPro" id="IPR003599">
    <property type="entry name" value="Ig_sub"/>
</dbReference>
<feature type="domain" description="Ig-like" evidence="8">
    <location>
        <begin position="1311"/>
        <end position="1398"/>
    </location>
</feature>
<accession>A0A8C6YKX8</accession>
<keyword evidence="4" id="KW-1015">Disulfide bond</keyword>
<dbReference type="InterPro" id="IPR013098">
    <property type="entry name" value="Ig_I-set"/>
</dbReference>
<dbReference type="SMART" id="SM00409">
    <property type="entry name" value="IG"/>
    <property type="match status" value="10"/>
</dbReference>
<evidence type="ECO:0000256" key="7">
    <source>
        <dbReference type="SAM" id="MobiDB-lite"/>
    </source>
</evidence>
<feature type="domain" description="Ig-like" evidence="8">
    <location>
        <begin position="1128"/>
        <end position="1214"/>
    </location>
</feature>
<dbReference type="Gene3D" id="3.40.50.410">
    <property type="entry name" value="von Willebrand factor, type A domain"/>
    <property type="match status" value="1"/>
</dbReference>
<dbReference type="InterPro" id="IPR007110">
    <property type="entry name" value="Ig-like_dom"/>
</dbReference>
<feature type="domain" description="Ig-like" evidence="8">
    <location>
        <begin position="419"/>
        <end position="502"/>
    </location>
</feature>
<keyword evidence="6" id="KW-0393">Immunoglobulin domain</keyword>
<reference evidence="9" key="1">
    <citation type="submission" date="2025-08" db="UniProtKB">
        <authorList>
            <consortium name="Ensembl"/>
        </authorList>
    </citation>
    <scope>IDENTIFICATION</scope>
</reference>
<evidence type="ECO:0000256" key="1">
    <source>
        <dbReference type="ARBA" id="ARBA00004613"/>
    </source>
</evidence>
<sequence>MEPGQQLQPSTQQGCREPVVTLLHHPSGLTLAFVFDVTGSMYDDLVQVMDGASRILQQTLGGPQPIRNYALVPFHDPDVGPATLTADPRHFQRRLQELYVQGGGDCPEMSVGAIKLAVELSHPGSFIYVFSDARAKDYEQQEELLQLLQRKQSQVVFVLTGDCGDRSHPGYRVYERVAAISSGQIFHLDKQQVKEVLMWVEKAIQASKVHLLSTDHEAGGEHTWSVPLDSSLKEVTISLSGPAPEIEVRDPAGKVLEEGRDLKELLSIPNSAKVLAVEPHAPGTWTIKTQSSGRHSVRVTGVSNVNFHASFSTQPDFDPSLPSERPVQGFPISVGVNSTGLKPPGHLQEIELVNSSGHPLLWMPVRPLSNSSSGQLWVGSGLQAPPGDFLLKVKGEDAQGYPLHRLSGVTYTSVVPGLPKVNISSKIQAYHREPQLISCSAQSEIPFRLQLSRGGKKLGEGQLFRGSGNSSWLIPAASKSDEGFYECTATSKVGATRARTFPPPRLVAPANITALPGQDVVMSCAVVGHTPYNLTWSWNGEDAEGGRTRLLQNRSLEIRGVQPGDGGQYDCVARNAHGAARGSVWLFVQEAPWVKVASSPQQFSKGQELRLDCTTGGHPLPQTAWRRWGRTLEQHQRVFVDAQGTLHITAAVPGDAGNYSCRASSPLGWDERAVTLEYIEPPAVLAVTPAVHARLGEDALLECWVSGVPAPRIVWHKGGQEVAASPGGARHGALRLQAVRQEDAGEYECEALSEAGAASRRVLLRVGSAPRFAEDLEEVSVEIGERVSLPCRAEGSPPPRVTWSRQDGKPLRGQHGLLDVSRASLDDQAIYVCEAQNEFGKIQAEVKLAITGHAAPAIAQGAPVIRALRGQPVSLPCVVLAGNPFPARHWLKQGRTVSPGGRYSLRADGSLHVEQVSQEDAGNFSCVVSNAVGSHRQDVALVVHVPPSIELGPALVTATEGSAVTLRCDATGVPPPAVTWAKVGAFPPFPWDAGGRAGCCLTAGSVGCSVLWHHSHAMSLSHHLAKPRISVNGSRESSGPVMIQALVGQETILPCEVHGTPTPLVAWTKDKVKCLLSVPSPCRYSILPSGSLLLAEPRVTDSGLYICTATNAAGNDSLSYSLEVQVPPQIHPMPKVLRILVGLPLELPCMAHGDPVPNLSWYKDGRPLNVGQGGFLEGPDGTISIKNVQVSNSGQYRCVANSSAGQDAAELAVEVLEVPYMEDGTQVLLERVIHENVTMLCPAKGTPAPSIVWLKDAVEVLNVVPGADVLDGGSLLIRAVQPGDSGDYTCLATNEVGSVSRTTQLLVYAPPEMMGSGQQENVSAVAGQPLMLDCSVSGTPVPTISWYKDGQLAKVSTSSGGPRPSVSPRCARRMRAPIPAELRTRSERPGDSSACLQCWNAGPRECPRHRWSG</sequence>
<evidence type="ECO:0000313" key="10">
    <source>
        <dbReference type="Proteomes" id="UP000694420"/>
    </source>
</evidence>
<protein>
    <recommendedName>
        <fullName evidence="8">Ig-like domain-containing protein</fullName>
    </recommendedName>
</protein>
<keyword evidence="2" id="KW-0964">Secreted</keyword>
<evidence type="ECO:0000313" key="9">
    <source>
        <dbReference type="Ensembl" id="ENSNPEP00000001525.1"/>
    </source>
</evidence>
<dbReference type="Ensembl" id="ENSNPET00000001550.1">
    <property type="protein sequence ID" value="ENSNPEP00000001525.1"/>
    <property type="gene ID" value="ENSNPEG00000001173.1"/>
</dbReference>
<comment type="subcellular location">
    <subcellularLocation>
        <location evidence="1">Secreted</location>
    </subcellularLocation>
</comment>
<feature type="domain" description="Ig-like" evidence="8">
    <location>
        <begin position="1235"/>
        <end position="1306"/>
    </location>
</feature>
<dbReference type="CDD" id="cd00096">
    <property type="entry name" value="Ig"/>
    <property type="match status" value="2"/>
</dbReference>
<dbReference type="Pfam" id="PF23560">
    <property type="entry name" value="GBD_Hemicentin"/>
    <property type="match status" value="1"/>
</dbReference>
<evidence type="ECO:0000256" key="2">
    <source>
        <dbReference type="ARBA" id="ARBA00022525"/>
    </source>
</evidence>
<dbReference type="Pfam" id="PF25106">
    <property type="entry name" value="VWA_4"/>
    <property type="match status" value="1"/>
</dbReference>
<feature type="domain" description="Ig-like" evidence="8">
    <location>
        <begin position="770"/>
        <end position="849"/>
    </location>
</feature>
<feature type="domain" description="Ig-like" evidence="8">
    <location>
        <begin position="1027"/>
        <end position="1125"/>
    </location>
</feature>
<keyword evidence="5" id="KW-0325">Glycoprotein</keyword>
<dbReference type="PANTHER" id="PTHR10075">
    <property type="entry name" value="BASIGIN RELATED"/>
    <property type="match status" value="1"/>
</dbReference>
<organism evidence="9 10">
    <name type="scientific">Nothoprocta perdicaria</name>
    <name type="common">Chilean tinamou</name>
    <name type="synonym">Crypturus perdicarius</name>
    <dbReference type="NCBI Taxonomy" id="30464"/>
    <lineage>
        <taxon>Eukaryota</taxon>
        <taxon>Metazoa</taxon>
        <taxon>Chordata</taxon>
        <taxon>Craniata</taxon>
        <taxon>Vertebrata</taxon>
        <taxon>Euteleostomi</taxon>
        <taxon>Archelosauria</taxon>
        <taxon>Archosauria</taxon>
        <taxon>Dinosauria</taxon>
        <taxon>Saurischia</taxon>
        <taxon>Theropoda</taxon>
        <taxon>Coelurosauria</taxon>
        <taxon>Aves</taxon>
        <taxon>Palaeognathae</taxon>
        <taxon>Tinamiformes</taxon>
        <taxon>Tinamidae</taxon>
        <taxon>Nothoprocta</taxon>
    </lineage>
</organism>